<dbReference type="AlphaFoldDB" id="X1IZC0"/>
<feature type="non-terminal residue" evidence="1">
    <location>
        <position position="189"/>
    </location>
</feature>
<gene>
    <name evidence="1" type="ORF">S03H2_61890</name>
</gene>
<accession>X1IZC0</accession>
<evidence type="ECO:0000313" key="1">
    <source>
        <dbReference type="EMBL" id="GAH87047.1"/>
    </source>
</evidence>
<protein>
    <submittedName>
        <fullName evidence="1">Uncharacterized protein</fullName>
    </submittedName>
</protein>
<proteinExistence type="predicted"/>
<reference evidence="1" key="1">
    <citation type="journal article" date="2014" name="Front. Microbiol.">
        <title>High frequency of phylogenetically diverse reductive dehalogenase-homologous genes in deep subseafloor sedimentary metagenomes.</title>
        <authorList>
            <person name="Kawai M."/>
            <person name="Futagami T."/>
            <person name="Toyoda A."/>
            <person name="Takaki Y."/>
            <person name="Nishi S."/>
            <person name="Hori S."/>
            <person name="Arai W."/>
            <person name="Tsubouchi T."/>
            <person name="Morono Y."/>
            <person name="Uchiyama I."/>
            <person name="Ito T."/>
            <person name="Fujiyama A."/>
            <person name="Inagaki F."/>
            <person name="Takami H."/>
        </authorList>
    </citation>
    <scope>NUCLEOTIDE SEQUENCE</scope>
    <source>
        <strain evidence="1">Expedition CK06-06</strain>
    </source>
</reference>
<organism evidence="1">
    <name type="scientific">marine sediment metagenome</name>
    <dbReference type="NCBI Taxonomy" id="412755"/>
    <lineage>
        <taxon>unclassified sequences</taxon>
        <taxon>metagenomes</taxon>
        <taxon>ecological metagenomes</taxon>
    </lineage>
</organism>
<comment type="caution">
    <text evidence="1">The sequence shown here is derived from an EMBL/GenBank/DDBJ whole genome shotgun (WGS) entry which is preliminary data.</text>
</comment>
<sequence>MEILNTNEMNITGDLSFDEFLEQKDKEYATLTDDFYDYLTKNKIVNKTIREDYCWLCHSFLMMAVEHYKLTLEHLHENAISEILFVTFLRKISAPQKTREKLLDALLHFADFLLTINLLNIDIFNFIKSLEEDKKLFEQQVRSNEGGEFLWETDPNWVANYIKWATSKNLLTFSYRINNETPEDYVGIL</sequence>
<dbReference type="EMBL" id="BARU01039988">
    <property type="protein sequence ID" value="GAH87047.1"/>
    <property type="molecule type" value="Genomic_DNA"/>
</dbReference>
<name>X1IZC0_9ZZZZ</name>